<dbReference type="InterPro" id="IPR016102">
    <property type="entry name" value="Succinyl-CoA_synth-like"/>
</dbReference>
<proteinExistence type="predicted"/>
<comment type="caution">
    <text evidence="1">The sequence shown here is derived from an EMBL/GenBank/DDBJ whole genome shotgun (WGS) entry which is preliminary data.</text>
</comment>
<accession>A0ABP6BX26</accession>
<evidence type="ECO:0000313" key="2">
    <source>
        <dbReference type="Proteomes" id="UP001501447"/>
    </source>
</evidence>
<protein>
    <submittedName>
        <fullName evidence="1">Uncharacterized protein</fullName>
    </submittedName>
</protein>
<dbReference type="RefSeq" id="WP_344560994.1">
    <property type="nucleotide sequence ID" value="NZ_BAAARJ010000001.1"/>
</dbReference>
<dbReference type="Gene3D" id="3.40.50.261">
    <property type="entry name" value="Succinyl-CoA synthetase domains"/>
    <property type="match status" value="1"/>
</dbReference>
<gene>
    <name evidence="1" type="ORF">GCM10009863_01210</name>
</gene>
<dbReference type="SUPFAM" id="SSF52210">
    <property type="entry name" value="Succinyl-CoA synthetase domains"/>
    <property type="match status" value="1"/>
</dbReference>
<keyword evidence="2" id="KW-1185">Reference proteome</keyword>
<name>A0ABP6BX26_9ACTN</name>
<sequence>MHIHTEHHTAGPLVPLLASGTGRHLTATGEVGELLGTAALLNSQPLPGRGNVAILAGTGEAGSRTADACTGAGLSVPRLPAHLSRSLLAELPAAASADNPVCAMRAGDLGSCVRLLLGSPALDAVVLTLAAPARSARVRSG</sequence>
<dbReference type="EMBL" id="BAAARJ010000001">
    <property type="protein sequence ID" value="GAA2592015.1"/>
    <property type="molecule type" value="Genomic_DNA"/>
</dbReference>
<organism evidence="1 2">
    <name type="scientific">Streptomyces axinellae</name>
    <dbReference type="NCBI Taxonomy" id="552788"/>
    <lineage>
        <taxon>Bacteria</taxon>
        <taxon>Bacillati</taxon>
        <taxon>Actinomycetota</taxon>
        <taxon>Actinomycetes</taxon>
        <taxon>Kitasatosporales</taxon>
        <taxon>Streptomycetaceae</taxon>
        <taxon>Streptomyces</taxon>
    </lineage>
</organism>
<reference evidence="2" key="1">
    <citation type="journal article" date="2019" name="Int. J. Syst. Evol. Microbiol.">
        <title>The Global Catalogue of Microorganisms (GCM) 10K type strain sequencing project: providing services to taxonomists for standard genome sequencing and annotation.</title>
        <authorList>
            <consortium name="The Broad Institute Genomics Platform"/>
            <consortium name="The Broad Institute Genome Sequencing Center for Infectious Disease"/>
            <person name="Wu L."/>
            <person name="Ma J."/>
        </authorList>
    </citation>
    <scope>NUCLEOTIDE SEQUENCE [LARGE SCALE GENOMIC DNA]</scope>
    <source>
        <strain evidence="2">JCM 16373</strain>
    </source>
</reference>
<dbReference type="Proteomes" id="UP001501447">
    <property type="component" value="Unassembled WGS sequence"/>
</dbReference>
<evidence type="ECO:0000313" key="1">
    <source>
        <dbReference type="EMBL" id="GAA2592015.1"/>
    </source>
</evidence>